<dbReference type="AlphaFoldDB" id="A0A8J4WPE5"/>
<dbReference type="InterPro" id="IPR036322">
    <property type="entry name" value="WD40_repeat_dom_sf"/>
</dbReference>
<evidence type="ECO:0000259" key="1">
    <source>
        <dbReference type="Pfam" id="PF16687"/>
    </source>
</evidence>
<dbReference type="EMBL" id="LUCH01005071">
    <property type="protein sequence ID" value="KAF5398380.1"/>
    <property type="molecule type" value="Genomic_DNA"/>
</dbReference>
<dbReference type="InterPro" id="IPR052620">
    <property type="entry name" value="ELYS/MEL-28_NucAsmblyFactor"/>
</dbReference>
<dbReference type="InterPro" id="IPR032040">
    <property type="entry name" value="ELYS-bb"/>
</dbReference>
<dbReference type="PANTHER" id="PTHR21583:SF8">
    <property type="entry name" value="PROTEIN ELYS"/>
    <property type="match status" value="1"/>
</dbReference>
<evidence type="ECO:0000313" key="3">
    <source>
        <dbReference type="Proteomes" id="UP000748531"/>
    </source>
</evidence>
<sequence length="848" mass="94562">MQPVHLETVGYFSHYLTAGPHSASAQLVFSSHGNAICLFTVRRLDCYLGCPGWSKVFSWSPDRNRLLNSVLLTDTSAHWLITKVLFTPTRPADVGKPCPIALCVLLVNETQDFSFICYFPDVQDCGQRVRVISTHGLLSACEWIYPLDDCEVTTTSPESGTILAESMDLSHCEPKRNPTLKSVVPSFSGCLAVGFRQGFVSLLDLCLDWSPYNSESAPPEAAVAMEKSQFLQVVSTGQRVSSFDESTLEHTLVYLDSSAVRWNMFHYKSANGKTVLSLDATGVYVSALHYIPNSQTLVVGFSFGGWQLWSLRSLHLEFSLRHLSITTPVTCVAFQEPSDDPRYCCYLWIGWQSKSVSEDVSSHGSASSGHATSHAHAKLYHLTYLHRYEEPTNTCGDPTYRYQELVGLSERLSAPLALSDPNCGPLLDQLLSIEPVRVAQPSQLYTTHLVTLIWRLGPELIRIGLFDLDRWYHAQLPTCIRSDNSFFAVFDASIPRENIRTLNGHLISSSLTSFWSRIASRDRQFAALYEVSDPENIHARTTHHSLYGASVSNPVPEVCLRPSALSFEFFVGWAPTDEHRSDPGGVVLLRFASRQEACLLSLSNYYILADDKNNNNINKSSIASSRRFDITDWLSEAWVTGLLESPGLDPLDEEDLERLLQFAQDTANPRSKQSVDEHEAECVGFRLAFGEDLDATVIHELDDLLSDSVKSELSDLTRPSKRMKTVPSHSVATTDKLKPHLSRVVLNPAWVLMANCLLEHSHLPALKSLDQIAHGAGASSPSNPEFLCIWLWLRFRRLKCRFDRLTGSLFDAAAVQSASSFSVSTHVDAQELGALLYQVSNFVYHPMR</sequence>
<dbReference type="InterPro" id="IPR015943">
    <property type="entry name" value="WD40/YVTN_repeat-like_dom_sf"/>
</dbReference>
<dbReference type="Proteomes" id="UP000748531">
    <property type="component" value="Unassembled WGS sequence"/>
</dbReference>
<dbReference type="Pfam" id="PF16687">
    <property type="entry name" value="ELYS-bb"/>
    <property type="match status" value="1"/>
</dbReference>
<dbReference type="OrthoDB" id="20729at2759"/>
<dbReference type="PANTHER" id="PTHR21583">
    <property type="entry name" value="ELYS PROTEIN"/>
    <property type="match status" value="1"/>
</dbReference>
<protein>
    <recommendedName>
        <fullName evidence="1">ELYS beta-propeller domain-containing protein</fullName>
    </recommendedName>
</protein>
<proteinExistence type="predicted"/>
<gene>
    <name evidence="2" type="ORF">PHET_08675</name>
</gene>
<accession>A0A8J4WPE5</accession>
<feature type="domain" description="ELYS beta-propeller" evidence="1">
    <location>
        <begin position="279"/>
        <end position="360"/>
    </location>
</feature>
<reference evidence="2" key="1">
    <citation type="submission" date="2019-05" db="EMBL/GenBank/DDBJ databases">
        <title>Annotation for the trematode Paragonimus heterotremus.</title>
        <authorList>
            <person name="Choi Y.-J."/>
        </authorList>
    </citation>
    <scope>NUCLEOTIDE SEQUENCE</scope>
    <source>
        <strain evidence="2">LC</strain>
    </source>
</reference>
<comment type="caution">
    <text evidence="2">The sequence shown here is derived from an EMBL/GenBank/DDBJ whole genome shotgun (WGS) entry which is preliminary data.</text>
</comment>
<dbReference type="SUPFAM" id="SSF50978">
    <property type="entry name" value="WD40 repeat-like"/>
    <property type="match status" value="1"/>
</dbReference>
<dbReference type="Gene3D" id="2.130.10.10">
    <property type="entry name" value="YVTN repeat-like/Quinoprotein amine dehydrogenase"/>
    <property type="match status" value="1"/>
</dbReference>
<evidence type="ECO:0000313" key="2">
    <source>
        <dbReference type="EMBL" id="KAF5398380.1"/>
    </source>
</evidence>
<name>A0A8J4WPE5_9TREM</name>
<organism evidence="2 3">
    <name type="scientific">Paragonimus heterotremus</name>
    <dbReference type="NCBI Taxonomy" id="100268"/>
    <lineage>
        <taxon>Eukaryota</taxon>
        <taxon>Metazoa</taxon>
        <taxon>Spiralia</taxon>
        <taxon>Lophotrochozoa</taxon>
        <taxon>Platyhelminthes</taxon>
        <taxon>Trematoda</taxon>
        <taxon>Digenea</taxon>
        <taxon>Plagiorchiida</taxon>
        <taxon>Troglotremata</taxon>
        <taxon>Troglotrematidae</taxon>
        <taxon>Paragonimus</taxon>
    </lineage>
</organism>
<keyword evidence="3" id="KW-1185">Reference proteome</keyword>